<dbReference type="Gene3D" id="1.10.3380.10">
    <property type="entry name" value="Sec63 N-terminal domain-like domain"/>
    <property type="match status" value="1"/>
</dbReference>
<gene>
    <name evidence="14" type="ORF">NLI96_g12371</name>
</gene>
<keyword evidence="15" id="KW-1185">Reference proteome</keyword>
<keyword evidence="2" id="KW-0547">Nucleotide-binding</keyword>
<evidence type="ECO:0000259" key="13">
    <source>
        <dbReference type="PROSITE" id="PS51194"/>
    </source>
</evidence>
<dbReference type="InterPro" id="IPR052247">
    <property type="entry name" value="Meiotic_Crossover_Helicase"/>
</dbReference>
<feature type="compositionally biased region" description="Basic and acidic residues" evidence="11">
    <location>
        <begin position="1151"/>
        <end position="1163"/>
    </location>
</feature>
<dbReference type="SUPFAM" id="SSF158702">
    <property type="entry name" value="Sec63 N-terminal domain-like"/>
    <property type="match status" value="1"/>
</dbReference>
<feature type="domain" description="Helicase C-terminal" evidence="13">
    <location>
        <begin position="426"/>
        <end position="621"/>
    </location>
</feature>
<feature type="region of interest" description="Disordered" evidence="11">
    <location>
        <begin position="1427"/>
        <end position="1447"/>
    </location>
</feature>
<evidence type="ECO:0000256" key="6">
    <source>
        <dbReference type="ARBA" id="ARBA00023235"/>
    </source>
</evidence>
<reference evidence="14" key="1">
    <citation type="submission" date="2022-07" db="EMBL/GenBank/DDBJ databases">
        <title>Genome Sequence of Physisporinus lineatus.</title>
        <authorList>
            <person name="Buettner E."/>
        </authorList>
    </citation>
    <scope>NUCLEOTIDE SEQUENCE</scope>
    <source>
        <strain evidence="14">VT162</strain>
    </source>
</reference>
<dbReference type="SMART" id="SM00490">
    <property type="entry name" value="HELICc"/>
    <property type="match status" value="1"/>
</dbReference>
<organism evidence="14 15">
    <name type="scientific">Meripilus lineatus</name>
    <dbReference type="NCBI Taxonomy" id="2056292"/>
    <lineage>
        <taxon>Eukaryota</taxon>
        <taxon>Fungi</taxon>
        <taxon>Dikarya</taxon>
        <taxon>Basidiomycota</taxon>
        <taxon>Agaricomycotina</taxon>
        <taxon>Agaricomycetes</taxon>
        <taxon>Polyporales</taxon>
        <taxon>Meripilaceae</taxon>
        <taxon>Meripilus</taxon>
    </lineage>
</organism>
<feature type="compositionally biased region" description="Basic and acidic residues" evidence="11">
    <location>
        <begin position="1186"/>
        <end position="1196"/>
    </location>
</feature>
<evidence type="ECO:0000256" key="4">
    <source>
        <dbReference type="ARBA" id="ARBA00022806"/>
    </source>
</evidence>
<dbReference type="Gene3D" id="3.40.50.300">
    <property type="entry name" value="P-loop containing nucleotide triphosphate hydrolases"/>
    <property type="match status" value="2"/>
</dbReference>
<dbReference type="PROSITE" id="PS51192">
    <property type="entry name" value="HELICASE_ATP_BIND_1"/>
    <property type="match status" value="1"/>
</dbReference>
<dbReference type="InterPro" id="IPR036390">
    <property type="entry name" value="WH_DNA-bd_sf"/>
</dbReference>
<evidence type="ECO:0000256" key="1">
    <source>
        <dbReference type="ARBA" id="ARBA00010140"/>
    </source>
</evidence>
<dbReference type="SUPFAM" id="SSF46785">
    <property type="entry name" value="Winged helix' DNA-binding domain"/>
    <property type="match status" value="1"/>
</dbReference>
<dbReference type="GO" id="GO:0051321">
    <property type="term" value="P:meiotic cell cycle"/>
    <property type="evidence" value="ECO:0007669"/>
    <property type="project" value="UniProtKB-KW"/>
</dbReference>
<keyword evidence="3" id="KW-0378">Hydrolase</keyword>
<evidence type="ECO:0000256" key="3">
    <source>
        <dbReference type="ARBA" id="ARBA00022801"/>
    </source>
</evidence>
<evidence type="ECO:0000256" key="8">
    <source>
        <dbReference type="ARBA" id="ARBA00034617"/>
    </source>
</evidence>
<dbReference type="Pfam" id="PF02889">
    <property type="entry name" value="Sec63"/>
    <property type="match status" value="1"/>
</dbReference>
<dbReference type="SMART" id="SM00487">
    <property type="entry name" value="DEXDc"/>
    <property type="match status" value="1"/>
</dbReference>
<dbReference type="GO" id="GO:0005524">
    <property type="term" value="F:ATP binding"/>
    <property type="evidence" value="ECO:0007669"/>
    <property type="project" value="UniProtKB-KW"/>
</dbReference>
<evidence type="ECO:0000313" key="15">
    <source>
        <dbReference type="Proteomes" id="UP001212997"/>
    </source>
</evidence>
<dbReference type="Proteomes" id="UP001212997">
    <property type="component" value="Unassembled WGS sequence"/>
</dbReference>
<evidence type="ECO:0000256" key="7">
    <source>
        <dbReference type="ARBA" id="ARBA00023254"/>
    </source>
</evidence>
<comment type="caution">
    <text evidence="14">The sequence shown here is derived from an EMBL/GenBank/DDBJ whole genome shotgun (WGS) entry which is preliminary data.</text>
</comment>
<feature type="compositionally biased region" description="Low complexity" evidence="11">
    <location>
        <begin position="1318"/>
        <end position="1334"/>
    </location>
</feature>
<dbReference type="Gene3D" id="1.10.10.10">
    <property type="entry name" value="Winged helix-like DNA-binding domain superfamily/Winged helix DNA-binding domain"/>
    <property type="match status" value="1"/>
</dbReference>
<sequence length="1505" mass="168167">MEGRYTLADFAREHGMDPSDFDDDDDVYFEDSGVGLYDTGCGQQPDADITYEDDMDSSPSPRDRRGYHLPPQLNGSIRPGFHPSHASSQQDNFVEDNRSNFYPQQLPIIARAQPQSHQPYVRPRFPFTNQHDRPPYRPQFAPNIIAGSSHISETSNIRNSGTKSTHTGNSGQRVPNTQEVHGIRLRPVSELPDMYRALYTFGVFNAVQSECFETLMHTDDNMVVSAPTGSGKTTLFELAIIRMLTQSPGGYSKCIYVAPTKALCSEKFRDWSAKFDGLGIKCCELTGDTVQFGRSAWGEARDACVIVTTSEKWDSLTRNWEDHEKILSQIQLFLVDEVHILKESRGSTLEVIISRMKARGSQVRFILVSATVPNICDVAAWIGNAPSRGPAIVKEFGEEFRPCKLSRFVVSVPRKKGQNDYVFARSLDFELYGVLEQHSAGKPILVFCSTRKGVMTTAEQLLKEFEEASSARKPLPWTRPRSINKTFHDKRLDKLAGCGVGVHHAGMTIDDRRATEDLYLGKILRVVVATSTLAVGVNLPAHVVVIKGVKMFQNNGWQEYSDLDVMQMMGRAGRPQFDKEGIAVIMCEPELEAKYKALAQGRTILESCLHHNLAEHINSEIGLGTITSISSAKEWLHNSFLFQRIQKNPRHYAIGKNVDQSWQDRIDEMVTDSVKLLKETQLVEGEQDKIRNDESLYSTGFGDIMSKYYIRQSTMKNILQLEDKATLRELLESLSASEEFADIKLRSGEKQIYNKMRDQDEIRFRVKRVEKASDKVCLIIQAVLGGLNLNDSEYKNGDNQPSLEALSVFRHILRICRAMVEVAILKKSGAQLKHGVELLRCLNAKAWEDRPTVLRQIEQIGEKSIKLLNRRPPFGNEVLATVNQLPIYALKVSEESVRSGNGSKPVEVELSIECRVLNDEATAKQHKKSKFKGQDMTIVLTVNSELDFIDFRRIPTRALQGSKSFTLKTSLTKPSQSIIVQITSENYAGLAVSQTYKPNVPQRAFPTLDTRPMTSVEMDLQGLEDDPNFWNVTVSDDEQPQRTEKVREEEVDYSESHILDLTIPKEQRIPPPKPAQTVSRPSPESQHQSVKPVSGDPSRKLAAPIRLPNGRYKQDVMPSYVVSMADLSFGRTDLLGSCRDGLAKPPAMSKRRVEEICGEEPSRSTKPSPKSVNNKAKTTPGAIKTKGKEKAKASDKADSRLMHLENLHDTTNVRGRLKLPDGLRIKVEESDFGSRSQLHAKARRPPNFDIHFTDLKEGDAQLEDHILDASDSGEELPEIQDVLLSHNFRKRKDPSSDTHYSDSVIDAGIRDMSPSTLPSGSLAAKAPSASAPVPRFHGGKPSWESSPYEKARPSKRTKLSESPPISVASSPIQEASNDSKIPRSPLFLPNPTESSEDHPVETEICEQDEDFVVDQSIFHIWNSTPDLGSKTTSPRMTSPPSTSLYGSSLDRSLAAGNYIAHEQSGSKDTVTAVTEEEDEDPWADDLEAFEKWFNGGGVIITDRLD</sequence>
<dbReference type="InterPro" id="IPR014001">
    <property type="entry name" value="Helicase_ATP-bd"/>
</dbReference>
<feature type="compositionally biased region" description="Polar residues" evidence="11">
    <location>
        <begin position="1367"/>
        <end position="1379"/>
    </location>
</feature>
<dbReference type="SMART" id="SM00973">
    <property type="entry name" value="Sec63"/>
    <property type="match status" value="1"/>
</dbReference>
<keyword evidence="4" id="KW-0347">Helicase</keyword>
<dbReference type="InterPro" id="IPR057842">
    <property type="entry name" value="WH_MER3"/>
</dbReference>
<dbReference type="GO" id="GO:0003676">
    <property type="term" value="F:nucleic acid binding"/>
    <property type="evidence" value="ECO:0007669"/>
    <property type="project" value="InterPro"/>
</dbReference>
<feature type="region of interest" description="Disordered" evidence="11">
    <location>
        <begin position="1143"/>
        <end position="1196"/>
    </location>
</feature>
<feature type="region of interest" description="Disordered" evidence="11">
    <location>
        <begin position="152"/>
        <end position="177"/>
    </location>
</feature>
<name>A0AAD5URP8_9APHY</name>
<evidence type="ECO:0000256" key="2">
    <source>
        <dbReference type="ARBA" id="ARBA00022741"/>
    </source>
</evidence>
<dbReference type="InterPro" id="IPR001650">
    <property type="entry name" value="Helicase_C-like"/>
</dbReference>
<evidence type="ECO:0000313" key="14">
    <source>
        <dbReference type="EMBL" id="KAJ3474591.1"/>
    </source>
</evidence>
<comment type="similarity">
    <text evidence="1">Belongs to the helicase family. SKI2 subfamily.</text>
</comment>
<evidence type="ECO:0000256" key="10">
    <source>
        <dbReference type="ARBA" id="ARBA00048988"/>
    </source>
</evidence>
<dbReference type="Pfam" id="PF23445">
    <property type="entry name" value="WHD_SNRNP200"/>
    <property type="match status" value="1"/>
</dbReference>
<dbReference type="Pfam" id="PF00271">
    <property type="entry name" value="Helicase_C"/>
    <property type="match status" value="1"/>
</dbReference>
<evidence type="ECO:0000256" key="5">
    <source>
        <dbReference type="ARBA" id="ARBA00022840"/>
    </source>
</evidence>
<feature type="compositionally biased region" description="Polar residues" evidence="11">
    <location>
        <begin position="1164"/>
        <end position="1177"/>
    </location>
</feature>
<dbReference type="EC" id="5.6.2.4" evidence="9"/>
<feature type="compositionally biased region" description="Basic and acidic residues" evidence="11">
    <location>
        <begin position="1039"/>
        <end position="1068"/>
    </location>
</feature>
<feature type="compositionally biased region" description="Polar residues" evidence="11">
    <location>
        <begin position="1076"/>
        <end position="1091"/>
    </location>
</feature>
<feature type="region of interest" description="Disordered" evidence="11">
    <location>
        <begin position="1290"/>
        <end position="1397"/>
    </location>
</feature>
<dbReference type="EMBL" id="JANAWD010001024">
    <property type="protein sequence ID" value="KAJ3474591.1"/>
    <property type="molecule type" value="Genomic_DNA"/>
</dbReference>
<dbReference type="InterPro" id="IPR036388">
    <property type="entry name" value="WH-like_DNA-bd_sf"/>
</dbReference>
<dbReference type="SUPFAM" id="SSF52540">
    <property type="entry name" value="P-loop containing nucleoside triphosphate hydrolases"/>
    <property type="match status" value="1"/>
</dbReference>
<dbReference type="InterPro" id="IPR011545">
    <property type="entry name" value="DEAD/DEAH_box_helicase_dom"/>
</dbReference>
<dbReference type="PANTHER" id="PTHR47835">
    <property type="entry name" value="HFM1, ATP DEPENDENT DNA HELICASE HOMOLOG"/>
    <property type="match status" value="1"/>
</dbReference>
<evidence type="ECO:0000256" key="11">
    <source>
        <dbReference type="SAM" id="MobiDB-lite"/>
    </source>
</evidence>
<evidence type="ECO:0000259" key="12">
    <source>
        <dbReference type="PROSITE" id="PS51192"/>
    </source>
</evidence>
<keyword evidence="6" id="KW-0413">Isomerase</keyword>
<accession>A0AAD5URP8</accession>
<dbReference type="GO" id="GO:0016787">
    <property type="term" value="F:hydrolase activity"/>
    <property type="evidence" value="ECO:0007669"/>
    <property type="project" value="UniProtKB-KW"/>
</dbReference>
<protein>
    <recommendedName>
        <fullName evidence="9">DNA 3'-5' helicase</fullName>
        <ecNumber evidence="9">5.6.2.4</ecNumber>
    </recommendedName>
</protein>
<comment type="catalytic activity">
    <reaction evidence="8">
        <text>Couples ATP hydrolysis with the unwinding of duplex DNA by translocating in the 3'-5' direction.</text>
        <dbReference type="EC" id="5.6.2.4"/>
    </reaction>
</comment>
<feature type="compositionally biased region" description="Low complexity" evidence="11">
    <location>
        <begin position="1431"/>
        <end position="1443"/>
    </location>
</feature>
<feature type="region of interest" description="Disordered" evidence="11">
    <location>
        <begin position="36"/>
        <end position="91"/>
    </location>
</feature>
<dbReference type="InterPro" id="IPR027417">
    <property type="entry name" value="P-loop_NTPase"/>
</dbReference>
<keyword evidence="5" id="KW-0067">ATP-binding</keyword>
<dbReference type="InterPro" id="IPR004179">
    <property type="entry name" value="Sec63-dom"/>
</dbReference>
<comment type="catalytic activity">
    <reaction evidence="10">
        <text>ATP + H2O = ADP + phosphate + H(+)</text>
        <dbReference type="Rhea" id="RHEA:13065"/>
        <dbReference type="ChEBI" id="CHEBI:15377"/>
        <dbReference type="ChEBI" id="CHEBI:15378"/>
        <dbReference type="ChEBI" id="CHEBI:30616"/>
        <dbReference type="ChEBI" id="CHEBI:43474"/>
        <dbReference type="ChEBI" id="CHEBI:456216"/>
        <dbReference type="EC" id="5.6.2.4"/>
    </reaction>
</comment>
<dbReference type="Pfam" id="PF00270">
    <property type="entry name" value="DEAD"/>
    <property type="match status" value="1"/>
</dbReference>
<evidence type="ECO:0000256" key="9">
    <source>
        <dbReference type="ARBA" id="ARBA00034808"/>
    </source>
</evidence>
<dbReference type="PROSITE" id="PS51194">
    <property type="entry name" value="HELICASE_CTER"/>
    <property type="match status" value="1"/>
</dbReference>
<dbReference type="PANTHER" id="PTHR47835:SF3">
    <property type="entry name" value="HELICASE FOR MEIOSIS 1"/>
    <property type="match status" value="1"/>
</dbReference>
<feature type="region of interest" description="Disordered" evidence="11">
    <location>
        <begin position="1031"/>
        <end position="1103"/>
    </location>
</feature>
<keyword evidence="7" id="KW-0469">Meiosis</keyword>
<proteinExistence type="inferred from homology"/>
<dbReference type="GO" id="GO:0043138">
    <property type="term" value="F:3'-5' DNA helicase activity"/>
    <property type="evidence" value="ECO:0007669"/>
    <property type="project" value="UniProtKB-EC"/>
</dbReference>
<dbReference type="CDD" id="cd18795">
    <property type="entry name" value="SF2_C_Ski2"/>
    <property type="match status" value="1"/>
</dbReference>
<dbReference type="FunFam" id="1.10.10.10:FF:000012">
    <property type="entry name" value="U5 small nuclear ribonucleoprotein helicase"/>
    <property type="match status" value="1"/>
</dbReference>
<feature type="domain" description="Helicase ATP-binding" evidence="12">
    <location>
        <begin position="213"/>
        <end position="374"/>
    </location>
</feature>